<sequence>MNNSIISNNPYAEDNSFKSFRNLQYRFLIPQPAAGAIISKKGETIKRLRATYSCDISVPPSNGPERLMIINTDIDKLCGVLSEIFEIVKDCMHSKINDPKDIINGIMPDGMLSPDMDLRFLVSENVCGAIIGKGGEVIRKLTETYRVSVIKVYQQMCPSSTDRVIRLVGLPEDILSCLRAIHDVIASLKDTRSPREYDPNNFNEMHAVNYGGWMSLEARRHIARMGGPAPPTKGQTESGRNQSIIADLYGSAMSPASMVFTPGMTLGEMSDRLLAENILMDMGQEQMYGAPVATPLMPQLSMGSQGGPIEVSHVSLPNKLIGAIMGKGGSRINEIREETGARIDVDKTMMDNKSSERIITIQGSRDQIQNAQFLLQACVRKYGGKHF</sequence>
<keyword evidence="1" id="KW-0677">Repeat</keyword>
<dbReference type="Gene3D" id="3.30.1370.10">
    <property type="entry name" value="K Homology domain, type 1"/>
    <property type="match status" value="3"/>
</dbReference>
<dbReference type="InterPro" id="IPR004087">
    <property type="entry name" value="KH_dom"/>
</dbReference>
<keyword evidence="2" id="KW-0694">RNA-binding</keyword>
<feature type="domain" description="K Homology" evidence="3">
    <location>
        <begin position="308"/>
        <end position="380"/>
    </location>
</feature>
<organism evidence="4">
    <name type="scientific">Schmidtea mediterranea</name>
    <name type="common">Freshwater planarian flatworm</name>
    <dbReference type="NCBI Taxonomy" id="79327"/>
    <lineage>
        <taxon>Eukaryota</taxon>
        <taxon>Metazoa</taxon>
        <taxon>Spiralia</taxon>
        <taxon>Lophotrochozoa</taxon>
        <taxon>Platyhelminthes</taxon>
        <taxon>Rhabditophora</taxon>
        <taxon>Seriata</taxon>
        <taxon>Tricladida</taxon>
        <taxon>Continenticola</taxon>
        <taxon>Geoplanoidea</taxon>
        <taxon>Dugesiidae</taxon>
        <taxon>Schmidtea</taxon>
    </lineage>
</organism>
<dbReference type="InterPro" id="IPR004088">
    <property type="entry name" value="KH_dom_type_1"/>
</dbReference>
<dbReference type="OrthoDB" id="442947at2759"/>
<dbReference type="CDD" id="cd22434">
    <property type="entry name" value="KH-I_HNRNPK_rpt3"/>
    <property type="match status" value="1"/>
</dbReference>
<dbReference type="PANTHER" id="PTHR10288">
    <property type="entry name" value="KH DOMAIN CONTAINING RNA BINDING PROTEIN"/>
    <property type="match status" value="1"/>
</dbReference>
<keyword evidence="4" id="KW-0687">Ribonucleoprotein</keyword>
<accession>A0A023ZS14</accession>
<dbReference type="SMART" id="SM00322">
    <property type="entry name" value="KH"/>
    <property type="match status" value="3"/>
</dbReference>
<dbReference type="CDD" id="cd22432">
    <property type="entry name" value="KH-I_HNRNPK_rpt1"/>
    <property type="match status" value="1"/>
</dbReference>
<feature type="domain" description="K Homology" evidence="3">
    <location>
        <begin position="114"/>
        <end position="186"/>
    </location>
</feature>
<name>A0A023ZS14_SCHMD</name>
<protein>
    <submittedName>
        <fullName evidence="4">Heterogeneous nuclear ribonucleoprotein K</fullName>
    </submittedName>
</protein>
<proteinExistence type="evidence at transcript level"/>
<dbReference type="AlphaFoldDB" id="A0A023ZS14"/>
<dbReference type="Pfam" id="PF00013">
    <property type="entry name" value="KH_1"/>
    <property type="match status" value="3"/>
</dbReference>
<dbReference type="GO" id="GO:1990904">
    <property type="term" value="C:ribonucleoprotein complex"/>
    <property type="evidence" value="ECO:0007669"/>
    <property type="project" value="UniProtKB-KW"/>
</dbReference>
<dbReference type="GO" id="GO:0003723">
    <property type="term" value="F:RNA binding"/>
    <property type="evidence" value="ECO:0007669"/>
    <property type="project" value="UniProtKB-UniRule"/>
</dbReference>
<feature type="domain" description="K Homology" evidence="3">
    <location>
        <begin position="21"/>
        <end position="89"/>
    </location>
</feature>
<evidence type="ECO:0000256" key="2">
    <source>
        <dbReference type="PROSITE-ProRule" id="PRU00117"/>
    </source>
</evidence>
<reference evidence="4" key="1">
    <citation type="journal article" date="2014" name="Elife">
        <title>Selective amputation of the pharynx identifies a FoxA-dependent regeneration program in planaria.</title>
        <authorList>
            <person name="Adler C.E."/>
            <person name="Seidel C.W."/>
            <person name="McKinney S.A."/>
            <person name="Sanchez Alvarado A."/>
        </authorList>
    </citation>
    <scope>NUCLEOTIDE SEQUENCE</scope>
    <source>
        <strain evidence="4">CIW4</strain>
    </source>
</reference>
<dbReference type="SUPFAM" id="SSF54791">
    <property type="entry name" value="Eukaryotic type KH-domain (KH-domain type I)"/>
    <property type="match status" value="3"/>
</dbReference>
<dbReference type="InterPro" id="IPR036612">
    <property type="entry name" value="KH_dom_type_1_sf"/>
</dbReference>
<evidence type="ECO:0000259" key="3">
    <source>
        <dbReference type="SMART" id="SM00322"/>
    </source>
</evidence>
<dbReference type="EMBL" id="KJ573352">
    <property type="protein sequence ID" value="AHY82402.1"/>
    <property type="molecule type" value="mRNA"/>
</dbReference>
<evidence type="ECO:0000313" key="4">
    <source>
        <dbReference type="EMBL" id="AHY82402.1"/>
    </source>
</evidence>
<evidence type="ECO:0000256" key="1">
    <source>
        <dbReference type="ARBA" id="ARBA00022737"/>
    </source>
</evidence>
<dbReference type="PROSITE" id="PS50084">
    <property type="entry name" value="KH_TYPE_1"/>
    <property type="match status" value="3"/>
</dbReference>